<accession>A0ABV5W9D6</accession>
<sequence>MLKKIVIALSLLLLLSIASNGLLWARISEVRENLREEKKAKDKAIETLVDYKNNTDAKVKGAAEKFLKAFLEVDSKNNEDPKEKIKPYTTEKGREQLQIPSRGEKLKTEVKIVISDMTLYYSQKSPDTANILADVKRKTSINEAAEVESQDFIELQLVQKNGKWLVDNTKLIPKLKSE</sequence>
<evidence type="ECO:0000313" key="3">
    <source>
        <dbReference type="EMBL" id="MFB9757194.1"/>
    </source>
</evidence>
<keyword evidence="4" id="KW-1185">Reference proteome</keyword>
<proteinExistence type="predicted"/>
<evidence type="ECO:0000256" key="2">
    <source>
        <dbReference type="SAM" id="MobiDB-lite"/>
    </source>
</evidence>
<name>A0ABV5W9D6_9BACI</name>
<keyword evidence="1" id="KW-0175">Coiled coil</keyword>
<comment type="caution">
    <text evidence="3">The sequence shown here is derived from an EMBL/GenBank/DDBJ whole genome shotgun (WGS) entry which is preliminary data.</text>
</comment>
<dbReference type="EMBL" id="JBHMAF010000007">
    <property type="protein sequence ID" value="MFB9757194.1"/>
    <property type="molecule type" value="Genomic_DNA"/>
</dbReference>
<feature type="coiled-coil region" evidence="1">
    <location>
        <begin position="27"/>
        <end position="54"/>
    </location>
</feature>
<feature type="region of interest" description="Disordered" evidence="2">
    <location>
        <begin position="78"/>
        <end position="98"/>
    </location>
</feature>
<gene>
    <name evidence="3" type="ORF">ACFFMS_01320</name>
</gene>
<feature type="compositionally biased region" description="Basic and acidic residues" evidence="2">
    <location>
        <begin position="78"/>
        <end position="95"/>
    </location>
</feature>
<dbReference type="RefSeq" id="WP_379947505.1">
    <property type="nucleotide sequence ID" value="NZ_JBHMAF010000007.1"/>
</dbReference>
<organism evidence="3 4">
    <name type="scientific">Ectobacillus funiculus</name>
    <dbReference type="NCBI Taxonomy" id="137993"/>
    <lineage>
        <taxon>Bacteria</taxon>
        <taxon>Bacillati</taxon>
        <taxon>Bacillota</taxon>
        <taxon>Bacilli</taxon>
        <taxon>Bacillales</taxon>
        <taxon>Bacillaceae</taxon>
        <taxon>Ectobacillus</taxon>
    </lineage>
</organism>
<protein>
    <recommendedName>
        <fullName evidence="5">DUF5105 domain-containing protein</fullName>
    </recommendedName>
</protein>
<evidence type="ECO:0008006" key="5">
    <source>
        <dbReference type="Google" id="ProtNLM"/>
    </source>
</evidence>
<dbReference type="Proteomes" id="UP001589609">
    <property type="component" value="Unassembled WGS sequence"/>
</dbReference>
<evidence type="ECO:0000256" key="1">
    <source>
        <dbReference type="SAM" id="Coils"/>
    </source>
</evidence>
<reference evidence="3 4" key="1">
    <citation type="submission" date="2024-09" db="EMBL/GenBank/DDBJ databases">
        <authorList>
            <person name="Sun Q."/>
            <person name="Mori K."/>
        </authorList>
    </citation>
    <scope>NUCLEOTIDE SEQUENCE [LARGE SCALE GENOMIC DNA]</scope>
    <source>
        <strain evidence="3 4">JCM 11201</strain>
    </source>
</reference>
<evidence type="ECO:0000313" key="4">
    <source>
        <dbReference type="Proteomes" id="UP001589609"/>
    </source>
</evidence>